<sequence length="695" mass="76835">MKFLERSRRRIEIEGRRTGFSRADAGRASRESAVAAEIEGKKGFVSPFDPLFGTDSDEQEGRRPTRNLRWAAQLVDRCPVTRPVCSPRISSYIIFLVLTSLLLYFNLATSLLPTQNYVLALDSTLHKDRAKMQFGNFSKCSRKIDHGSLCRGFRMLDADFLSESKMLEIEKGAEELNIPIIQSNRKLVASVNGGLENPSSLVFTSAWNHDGGVQNAPKRFKYPSVSNVERPNSDDDIAFLSILELGHLIKSKQITSEDLTRIFLNRLKRYGPVLESVITITEELAYEQAKRADQLLAEGKYIGPLHGIPYGLKDIIAVPHYKTTWGSKTFKNQVLDIEAWVYKRLKSAGAVLLAKLVTGSLAYDDIWFGGRTRNPWNIEEYSTGSSAGPASSTSAGLVPFAIGSETAGSITYPAARCGSTALRPTFGTVGRTGVLSLSESLDKLGPFCRDATDCAIVLDVIRGKDPDDLSSTNIPFSDPFAVDVTKLNVGYLEAAEMEVVEKLRSKGVNMIPFKLNYTVESAQGILNFTMDVDMLAHFDQWQRAGLDDDYEAQDQWPLELRRARVVPAVDYIQAQRARGKLIREVRESFKVDAFVGNATDWELVCVGNLVGMPVVVLPTGFKQISDAPSNETRRKTTVPAGLFAPPGHDHIALALAMAYQSVTDHHKQRPPIDDLGPGDSIPNPPTRAIPPRQLR</sequence>
<feature type="transmembrane region" description="Helical" evidence="2">
    <location>
        <begin position="92"/>
        <end position="112"/>
    </location>
</feature>
<keyword evidence="2" id="KW-0472">Membrane</keyword>
<dbReference type="EMBL" id="CACSLK010014277">
    <property type="protein sequence ID" value="CAA0816399.1"/>
    <property type="molecule type" value="Genomic_DNA"/>
</dbReference>
<dbReference type="PANTHER" id="PTHR11895">
    <property type="entry name" value="TRANSAMIDASE"/>
    <property type="match status" value="1"/>
</dbReference>
<organism evidence="4 5">
    <name type="scientific">Striga hermonthica</name>
    <name type="common">Purple witchweed</name>
    <name type="synonym">Buchnera hermonthica</name>
    <dbReference type="NCBI Taxonomy" id="68872"/>
    <lineage>
        <taxon>Eukaryota</taxon>
        <taxon>Viridiplantae</taxon>
        <taxon>Streptophyta</taxon>
        <taxon>Embryophyta</taxon>
        <taxon>Tracheophyta</taxon>
        <taxon>Spermatophyta</taxon>
        <taxon>Magnoliopsida</taxon>
        <taxon>eudicotyledons</taxon>
        <taxon>Gunneridae</taxon>
        <taxon>Pentapetalae</taxon>
        <taxon>asterids</taxon>
        <taxon>lamiids</taxon>
        <taxon>Lamiales</taxon>
        <taxon>Orobanchaceae</taxon>
        <taxon>Buchnereae</taxon>
        <taxon>Striga</taxon>
    </lineage>
</organism>
<dbReference type="InterPro" id="IPR023631">
    <property type="entry name" value="Amidase_dom"/>
</dbReference>
<dbReference type="PANTHER" id="PTHR11895:SF73">
    <property type="entry name" value="AMIDASE FAMILY PROTEIN"/>
    <property type="match status" value="1"/>
</dbReference>
<dbReference type="Gene3D" id="3.90.1300.10">
    <property type="entry name" value="Amidase signature (AS) domain"/>
    <property type="match status" value="1"/>
</dbReference>
<evidence type="ECO:0000313" key="5">
    <source>
        <dbReference type="Proteomes" id="UP001153555"/>
    </source>
</evidence>
<accession>A0A9N7MPH5</accession>
<gene>
    <name evidence="4" type="ORF">SHERM_16265</name>
</gene>
<evidence type="ECO:0000313" key="4">
    <source>
        <dbReference type="EMBL" id="CAA0816399.1"/>
    </source>
</evidence>
<feature type="domain" description="Amidase" evidence="3">
    <location>
        <begin position="258"/>
        <end position="526"/>
    </location>
</feature>
<name>A0A9N7MPH5_STRHE</name>
<reference evidence="4" key="1">
    <citation type="submission" date="2019-12" db="EMBL/GenBank/DDBJ databases">
        <authorList>
            <person name="Scholes J."/>
        </authorList>
    </citation>
    <scope>NUCLEOTIDE SEQUENCE</scope>
</reference>
<evidence type="ECO:0000256" key="1">
    <source>
        <dbReference type="SAM" id="MobiDB-lite"/>
    </source>
</evidence>
<dbReference type="AlphaFoldDB" id="A0A9N7MPH5"/>
<evidence type="ECO:0000256" key="2">
    <source>
        <dbReference type="SAM" id="Phobius"/>
    </source>
</evidence>
<proteinExistence type="predicted"/>
<dbReference type="Proteomes" id="UP001153555">
    <property type="component" value="Unassembled WGS sequence"/>
</dbReference>
<keyword evidence="5" id="KW-1185">Reference proteome</keyword>
<keyword evidence="2" id="KW-1133">Transmembrane helix</keyword>
<protein>
    <submittedName>
        <fullName evidence="4">Amidase family protein</fullName>
    </submittedName>
</protein>
<dbReference type="Pfam" id="PF01425">
    <property type="entry name" value="Amidase"/>
    <property type="match status" value="1"/>
</dbReference>
<dbReference type="InterPro" id="IPR036928">
    <property type="entry name" value="AS_sf"/>
</dbReference>
<keyword evidence="2" id="KW-0812">Transmembrane</keyword>
<dbReference type="SUPFAM" id="SSF75304">
    <property type="entry name" value="Amidase signature (AS) enzymes"/>
    <property type="match status" value="1"/>
</dbReference>
<dbReference type="OrthoDB" id="566138at2759"/>
<dbReference type="InterPro" id="IPR000120">
    <property type="entry name" value="Amidase"/>
</dbReference>
<feature type="region of interest" description="Disordered" evidence="1">
    <location>
        <begin position="665"/>
        <end position="695"/>
    </location>
</feature>
<comment type="caution">
    <text evidence="4">The sequence shown here is derived from an EMBL/GenBank/DDBJ whole genome shotgun (WGS) entry which is preliminary data.</text>
</comment>
<evidence type="ECO:0000259" key="3">
    <source>
        <dbReference type="Pfam" id="PF01425"/>
    </source>
</evidence>
<dbReference type="GO" id="GO:0050567">
    <property type="term" value="F:glutaminyl-tRNA synthase (glutamine-hydrolyzing) activity"/>
    <property type="evidence" value="ECO:0007669"/>
    <property type="project" value="TreeGrafter"/>
</dbReference>